<name>A0AAJ0B6Z4_9PEZI</name>
<accession>A0AAJ0B6Z4</accession>
<dbReference type="Pfam" id="PF24883">
    <property type="entry name" value="NPHP3_N"/>
    <property type="match status" value="1"/>
</dbReference>
<proteinExistence type="predicted"/>
<dbReference type="PANTHER" id="PTHR10039:SF5">
    <property type="entry name" value="NACHT DOMAIN-CONTAINING PROTEIN"/>
    <property type="match status" value="1"/>
</dbReference>
<reference evidence="5" key="1">
    <citation type="submission" date="2023-06" db="EMBL/GenBank/DDBJ databases">
        <title>Genome-scale phylogeny and comparative genomics of the fungal order Sordariales.</title>
        <authorList>
            <consortium name="Lawrence Berkeley National Laboratory"/>
            <person name="Hensen N."/>
            <person name="Bonometti L."/>
            <person name="Westerberg I."/>
            <person name="Brannstrom I.O."/>
            <person name="Guillou S."/>
            <person name="Cros-Aarteil S."/>
            <person name="Calhoun S."/>
            <person name="Haridas S."/>
            <person name="Kuo A."/>
            <person name="Mondo S."/>
            <person name="Pangilinan J."/>
            <person name="Riley R."/>
            <person name="Labutti K."/>
            <person name="Andreopoulos B."/>
            <person name="Lipzen A."/>
            <person name="Chen C."/>
            <person name="Yanf M."/>
            <person name="Daum C."/>
            <person name="Ng V."/>
            <person name="Clum A."/>
            <person name="Steindorff A."/>
            <person name="Ohm R."/>
            <person name="Martin F."/>
            <person name="Silar P."/>
            <person name="Natvig D."/>
            <person name="Lalanne C."/>
            <person name="Gautier V."/>
            <person name="Ament-Velasquez S.L."/>
            <person name="Kruys A."/>
            <person name="Hutchinson M.I."/>
            <person name="Powell A.J."/>
            <person name="Barry K."/>
            <person name="Miller A.N."/>
            <person name="Grigoriev I.V."/>
            <person name="Debuchy R."/>
            <person name="Gladieux P."/>
            <person name="Thoren M.H."/>
            <person name="Johannesson H."/>
        </authorList>
    </citation>
    <scope>NUCLEOTIDE SEQUENCE</scope>
    <source>
        <strain evidence="5">PSN4</strain>
    </source>
</reference>
<dbReference type="Pfam" id="PF25053">
    <property type="entry name" value="DUF7791"/>
    <property type="match status" value="1"/>
</dbReference>
<dbReference type="SUPFAM" id="SSF52540">
    <property type="entry name" value="P-loop containing nucleoside triphosphate hydrolases"/>
    <property type="match status" value="1"/>
</dbReference>
<dbReference type="InterPro" id="IPR036770">
    <property type="entry name" value="Ankyrin_rpt-contain_sf"/>
</dbReference>
<evidence type="ECO:0000256" key="2">
    <source>
        <dbReference type="SAM" id="MobiDB-lite"/>
    </source>
</evidence>
<feature type="domain" description="Nephrocystin 3-like N-terminal" evidence="3">
    <location>
        <begin position="274"/>
        <end position="442"/>
    </location>
</feature>
<dbReference type="InterPro" id="IPR056884">
    <property type="entry name" value="NPHP3-like_N"/>
</dbReference>
<feature type="domain" description="DUF7791" evidence="4">
    <location>
        <begin position="552"/>
        <end position="686"/>
    </location>
</feature>
<dbReference type="Gene3D" id="1.25.40.20">
    <property type="entry name" value="Ankyrin repeat-containing domain"/>
    <property type="match status" value="1"/>
</dbReference>
<sequence>MADPFTVLGATSSILTLVEFSWKLLSSAAAVYRTGESKDHAVLSTIAADIRQLAAPIVASPEYDQSLRDMIKESEAIAKALLDALEALKIQGKATVWKSFMVALKDVWKRKDIDAFSQRLVKLQSQVASHVQMVVMNRVSAMSRALADMERANKDLGVNMRTGFEGLRKDIIAAAEKAALNDSNDDAPALEVSENTDSLARGSAAGFSANLRDLSGTLTHLWNARRTTGENLTVLRSLYFNQIRTRYQKIPTAHAETFEWIFRPETSDDPRTRQIQFTRWLRDRDGVFWIQGKPGSGKSTLMKFISQHDETEHLLKIWAGDKELVLASYYFWYAGTPLQKSQVGLFRSILFDILRRFPTLIPRVIELRAGMKDDLNDDWSWTVDELLSICRTVLADASSAKFCIFLDGLDEYEEGRLAPEDLVESVQALTRIPNVKLCVSSRPWSVFADAFGSTDSSLKLEDLTRRDIYQYTSDKLNGNRQFAKMVKVAPACPDLVEEVTERARGVFLWVYLVVRNLLTGLTNGDSIHLLQSRLEMFPEDLDGFFRHMIATIPQMYRHHTLRLFEMVKSAPEPQYAMAFSFVDEVETDPELLLSLPIHKMLDSEIEWRLDQVRRRLDARGKGLLELIVDDKLGPYTGSKIDFLHRTVYEFLHRSDGLGVLFQDNQTSNSPSTPLVMCAALLATLKRDPDDRARQDMVPKMFEWARRVSNGNEAQTKLVNVLREGQAACDKMRLRFCSPAFHGLACVYGILPFVESELRTEACADRISKDSALNLVLSAVHTVPNLDVVKALLDAGANPNAKYGPLTAFGALVSNMGLFKANPAEWEDIKQILRMLLNHGADTDTTVTRGVSGRKAWQTIRESFPEEEDFMALSGSARLSSSVTSRAAEQSDISEAAEESDISEAAEQSDSPEATARSNRRKAAEQPDRPRATGKWSLSRAAAKWQWFQRRAKSLLSR</sequence>
<feature type="compositionally biased region" description="Acidic residues" evidence="2">
    <location>
        <begin position="894"/>
        <end position="903"/>
    </location>
</feature>
<organism evidence="5 6">
    <name type="scientific">Echria macrotheca</name>
    <dbReference type="NCBI Taxonomy" id="438768"/>
    <lineage>
        <taxon>Eukaryota</taxon>
        <taxon>Fungi</taxon>
        <taxon>Dikarya</taxon>
        <taxon>Ascomycota</taxon>
        <taxon>Pezizomycotina</taxon>
        <taxon>Sordariomycetes</taxon>
        <taxon>Sordariomycetidae</taxon>
        <taxon>Sordariales</taxon>
        <taxon>Schizotheciaceae</taxon>
        <taxon>Echria</taxon>
    </lineage>
</organism>
<keyword evidence="1" id="KW-0677">Repeat</keyword>
<evidence type="ECO:0000256" key="1">
    <source>
        <dbReference type="ARBA" id="ARBA00022737"/>
    </source>
</evidence>
<dbReference type="AlphaFoldDB" id="A0AAJ0B6Z4"/>
<feature type="compositionally biased region" description="Basic and acidic residues" evidence="2">
    <location>
        <begin position="921"/>
        <end position="930"/>
    </location>
</feature>
<evidence type="ECO:0000313" key="5">
    <source>
        <dbReference type="EMBL" id="KAK1752365.1"/>
    </source>
</evidence>
<evidence type="ECO:0008006" key="7">
    <source>
        <dbReference type="Google" id="ProtNLM"/>
    </source>
</evidence>
<comment type="caution">
    <text evidence="5">The sequence shown here is derived from an EMBL/GenBank/DDBJ whole genome shotgun (WGS) entry which is preliminary data.</text>
</comment>
<feature type="region of interest" description="Disordered" evidence="2">
    <location>
        <begin position="880"/>
        <end position="939"/>
    </location>
</feature>
<evidence type="ECO:0000259" key="4">
    <source>
        <dbReference type="Pfam" id="PF25053"/>
    </source>
</evidence>
<evidence type="ECO:0000313" key="6">
    <source>
        <dbReference type="Proteomes" id="UP001239445"/>
    </source>
</evidence>
<dbReference type="Proteomes" id="UP001239445">
    <property type="component" value="Unassembled WGS sequence"/>
</dbReference>
<dbReference type="PANTHER" id="PTHR10039">
    <property type="entry name" value="AMELOGENIN"/>
    <property type="match status" value="1"/>
</dbReference>
<dbReference type="Gene3D" id="3.40.50.300">
    <property type="entry name" value="P-loop containing nucleotide triphosphate hydrolases"/>
    <property type="match status" value="1"/>
</dbReference>
<dbReference type="SUPFAM" id="SSF48403">
    <property type="entry name" value="Ankyrin repeat"/>
    <property type="match status" value="1"/>
</dbReference>
<dbReference type="InterPro" id="IPR056693">
    <property type="entry name" value="DUF7791"/>
</dbReference>
<gene>
    <name evidence="5" type="ORF">QBC47DRAFT_306088</name>
</gene>
<dbReference type="EMBL" id="MU839840">
    <property type="protein sequence ID" value="KAK1752365.1"/>
    <property type="molecule type" value="Genomic_DNA"/>
</dbReference>
<evidence type="ECO:0000259" key="3">
    <source>
        <dbReference type="Pfam" id="PF24883"/>
    </source>
</evidence>
<protein>
    <recommendedName>
        <fullName evidence="7">NACHT domain-containing protein</fullName>
    </recommendedName>
</protein>
<dbReference type="InterPro" id="IPR027417">
    <property type="entry name" value="P-loop_NTPase"/>
</dbReference>
<keyword evidence="6" id="KW-1185">Reference proteome</keyword>